<organism evidence="2 3">
    <name type="scientific">Digitaria exilis</name>
    <dbReference type="NCBI Taxonomy" id="1010633"/>
    <lineage>
        <taxon>Eukaryota</taxon>
        <taxon>Viridiplantae</taxon>
        <taxon>Streptophyta</taxon>
        <taxon>Embryophyta</taxon>
        <taxon>Tracheophyta</taxon>
        <taxon>Spermatophyta</taxon>
        <taxon>Magnoliopsida</taxon>
        <taxon>Liliopsida</taxon>
        <taxon>Poales</taxon>
        <taxon>Poaceae</taxon>
        <taxon>PACMAD clade</taxon>
        <taxon>Panicoideae</taxon>
        <taxon>Panicodae</taxon>
        <taxon>Paniceae</taxon>
        <taxon>Anthephorinae</taxon>
        <taxon>Digitaria</taxon>
    </lineage>
</organism>
<gene>
    <name evidence="2" type="ORF">HU200_021885</name>
</gene>
<dbReference type="AlphaFoldDB" id="A0A835KD28"/>
<dbReference type="Proteomes" id="UP000636709">
    <property type="component" value="Unassembled WGS sequence"/>
</dbReference>
<evidence type="ECO:0000256" key="1">
    <source>
        <dbReference type="SAM" id="MobiDB-lite"/>
    </source>
</evidence>
<feature type="compositionally biased region" description="Basic and acidic residues" evidence="1">
    <location>
        <begin position="143"/>
        <end position="157"/>
    </location>
</feature>
<name>A0A835KD28_9POAL</name>
<reference evidence="2" key="1">
    <citation type="submission" date="2020-07" db="EMBL/GenBank/DDBJ databases">
        <title>Genome sequence and genetic diversity analysis of an under-domesticated orphan crop, white fonio (Digitaria exilis).</title>
        <authorList>
            <person name="Bennetzen J.L."/>
            <person name="Chen S."/>
            <person name="Ma X."/>
            <person name="Wang X."/>
            <person name="Yssel A.E.J."/>
            <person name="Chaluvadi S.R."/>
            <person name="Johnson M."/>
            <person name="Gangashetty P."/>
            <person name="Hamidou F."/>
            <person name="Sanogo M.D."/>
            <person name="Zwaenepoel A."/>
            <person name="Wallace J."/>
            <person name="Van De Peer Y."/>
            <person name="Van Deynze A."/>
        </authorList>
    </citation>
    <scope>NUCLEOTIDE SEQUENCE</scope>
    <source>
        <tissue evidence="2">Leaves</tissue>
    </source>
</reference>
<evidence type="ECO:0000313" key="3">
    <source>
        <dbReference type="Proteomes" id="UP000636709"/>
    </source>
</evidence>
<keyword evidence="3" id="KW-1185">Reference proteome</keyword>
<comment type="caution">
    <text evidence="2">The sequence shown here is derived from an EMBL/GenBank/DDBJ whole genome shotgun (WGS) entry which is preliminary data.</text>
</comment>
<protein>
    <submittedName>
        <fullName evidence="2">Uncharacterized protein</fullName>
    </submittedName>
</protein>
<sequence>MASPIHRVAALEDASADEDAVASKLHHECGAAQLLGLHDEAKTSSSSLLRSARTSLSAQVTRVGARSPGTPLPRGFPETLDRVRELGARHLAPTFQTSKPPPPLSFFLSSLSFLSSAPSGRSQAPPPTPLLRPPAPCVGADPHDVGEGKKKWNDRAQKNYPDVSSKDAPCGKPARVTQSMHPDTAARAYYKCAIFVEELRVFSAMAPSSS</sequence>
<accession>A0A835KD28</accession>
<feature type="region of interest" description="Disordered" evidence="1">
    <location>
        <begin position="143"/>
        <end position="179"/>
    </location>
</feature>
<evidence type="ECO:0000313" key="2">
    <source>
        <dbReference type="EMBL" id="KAF8723360.1"/>
    </source>
</evidence>
<dbReference type="EMBL" id="JACEFO010001668">
    <property type="protein sequence ID" value="KAF8723360.1"/>
    <property type="molecule type" value="Genomic_DNA"/>
</dbReference>
<proteinExistence type="predicted"/>